<keyword evidence="1" id="KW-0472">Membrane</keyword>
<keyword evidence="3" id="KW-1185">Reference proteome</keyword>
<evidence type="ECO:0000256" key="1">
    <source>
        <dbReference type="SAM" id="Phobius"/>
    </source>
</evidence>
<keyword evidence="1" id="KW-0812">Transmembrane</keyword>
<sequence length="191" mass="21251">MDVYRSKANVGLGIEIILDKNKAMLATWIWRFGQEENSLWRRIIALFIRFKKPHCFGIGTYPNQPPFLSNQFRAFLKMVLGLVTIVGKGDRAKLWSDVKVKGRTLKEAFLRCFALAVNKNGIAHDCGAWSVCCWASLVSLCGSFFVGRLLCGLCCSECHGSLCFLVLPIVVDAFVSGVGCPALLFSSFLCW</sequence>
<organism evidence="2 3">
    <name type="scientific">Dipteronia dyeriana</name>
    <dbReference type="NCBI Taxonomy" id="168575"/>
    <lineage>
        <taxon>Eukaryota</taxon>
        <taxon>Viridiplantae</taxon>
        <taxon>Streptophyta</taxon>
        <taxon>Embryophyta</taxon>
        <taxon>Tracheophyta</taxon>
        <taxon>Spermatophyta</taxon>
        <taxon>Magnoliopsida</taxon>
        <taxon>eudicotyledons</taxon>
        <taxon>Gunneridae</taxon>
        <taxon>Pentapetalae</taxon>
        <taxon>rosids</taxon>
        <taxon>malvids</taxon>
        <taxon>Sapindales</taxon>
        <taxon>Sapindaceae</taxon>
        <taxon>Hippocastanoideae</taxon>
        <taxon>Acereae</taxon>
        <taxon>Dipteronia</taxon>
    </lineage>
</organism>
<evidence type="ECO:0000313" key="2">
    <source>
        <dbReference type="EMBL" id="KAK2639564.1"/>
    </source>
</evidence>
<name>A0AAD9TNW9_9ROSI</name>
<evidence type="ECO:0000313" key="3">
    <source>
        <dbReference type="Proteomes" id="UP001280121"/>
    </source>
</evidence>
<dbReference type="EMBL" id="JANJYI010000008">
    <property type="protein sequence ID" value="KAK2639564.1"/>
    <property type="molecule type" value="Genomic_DNA"/>
</dbReference>
<dbReference type="Proteomes" id="UP001280121">
    <property type="component" value="Unassembled WGS sequence"/>
</dbReference>
<protein>
    <submittedName>
        <fullName evidence="2">Uncharacterized protein</fullName>
    </submittedName>
</protein>
<proteinExistence type="predicted"/>
<comment type="caution">
    <text evidence="2">The sequence shown here is derived from an EMBL/GenBank/DDBJ whole genome shotgun (WGS) entry which is preliminary data.</text>
</comment>
<keyword evidence="1" id="KW-1133">Transmembrane helix</keyword>
<accession>A0AAD9TNW9</accession>
<feature type="transmembrane region" description="Helical" evidence="1">
    <location>
        <begin position="162"/>
        <end position="185"/>
    </location>
</feature>
<reference evidence="2" key="1">
    <citation type="journal article" date="2023" name="Plant J.">
        <title>Genome sequences and population genomics provide insights into the demographic history, inbreeding, and mutation load of two 'living fossil' tree species of Dipteronia.</title>
        <authorList>
            <person name="Feng Y."/>
            <person name="Comes H.P."/>
            <person name="Chen J."/>
            <person name="Zhu S."/>
            <person name="Lu R."/>
            <person name="Zhang X."/>
            <person name="Li P."/>
            <person name="Qiu J."/>
            <person name="Olsen K.M."/>
            <person name="Qiu Y."/>
        </authorList>
    </citation>
    <scope>NUCLEOTIDE SEQUENCE</scope>
    <source>
        <strain evidence="2">KIB01</strain>
    </source>
</reference>
<gene>
    <name evidence="2" type="ORF">Ddye_027359</name>
</gene>
<dbReference type="AlphaFoldDB" id="A0AAD9TNW9"/>
<feature type="transmembrane region" description="Helical" evidence="1">
    <location>
        <begin position="128"/>
        <end position="150"/>
    </location>
</feature>